<keyword evidence="2" id="KW-1185">Reference proteome</keyword>
<proteinExistence type="predicted"/>
<reference evidence="1 2" key="1">
    <citation type="submission" date="2017-04" db="EMBL/GenBank/DDBJ databases">
        <title>Unexpected and diverse lifestyles within the genus Limnohabitans.</title>
        <authorList>
            <person name="Kasalicky V."/>
            <person name="Mehrshad M."/>
            <person name="Andrei S.-A."/>
            <person name="Salcher M."/>
            <person name="Kratochvilova H."/>
            <person name="Simek K."/>
            <person name="Ghai R."/>
        </authorList>
    </citation>
    <scope>NUCLEOTIDE SEQUENCE [LARGE SCALE GENOMIC DNA]</scope>
    <source>
        <strain evidence="1 2">II-B4</strain>
    </source>
</reference>
<comment type="caution">
    <text evidence="1">The sequence shown here is derived from an EMBL/GenBank/DDBJ whole genome shotgun (WGS) entry which is preliminary data.</text>
</comment>
<dbReference type="AlphaFoldDB" id="A0A315E9Y4"/>
<dbReference type="Proteomes" id="UP000250790">
    <property type="component" value="Unassembled WGS sequence"/>
</dbReference>
<organism evidence="1 2">
    <name type="scientific">Limnohabitans parvus II-B4</name>
    <dbReference type="NCBI Taxonomy" id="1293052"/>
    <lineage>
        <taxon>Bacteria</taxon>
        <taxon>Pseudomonadati</taxon>
        <taxon>Pseudomonadota</taxon>
        <taxon>Betaproteobacteria</taxon>
        <taxon>Burkholderiales</taxon>
        <taxon>Comamonadaceae</taxon>
        <taxon>Limnohabitans</taxon>
    </lineage>
</organism>
<dbReference type="EMBL" id="NESN01000003">
    <property type="protein sequence ID" value="PUE53425.1"/>
    <property type="molecule type" value="Genomic_DNA"/>
</dbReference>
<sequence>MARECAKDVAGVNAREKSNTLVAEFELRYEVLLDTPQIYSLVQRLNIHCIGPYPAFAENALVFDLATGQHYNPLRLYAITRNGPDGAEFLPAIRTLIRQALIAGRQPTDQKNECLRVLKRDDIRLLEKDTLGLGAQGLHVMYSGPHVVQACYGDVVLPYARLKKFLNTQEAQRIHWVH</sequence>
<protein>
    <submittedName>
        <fullName evidence="1">Uncharacterized protein</fullName>
    </submittedName>
</protein>
<name>A0A315E9Y4_9BURK</name>
<accession>A0A315E9Y4</accession>
<evidence type="ECO:0000313" key="1">
    <source>
        <dbReference type="EMBL" id="PUE53425.1"/>
    </source>
</evidence>
<gene>
    <name evidence="1" type="ORF">B9Z37_10225</name>
</gene>
<evidence type="ECO:0000313" key="2">
    <source>
        <dbReference type="Proteomes" id="UP000250790"/>
    </source>
</evidence>